<dbReference type="EMBL" id="FXAN01000083">
    <property type="protein sequence ID" value="SMG01752.1"/>
    <property type="molecule type" value="Genomic_DNA"/>
</dbReference>
<gene>
    <name evidence="2" type="ORF">BSIN_0651</name>
</gene>
<name>A0A238H980_9BURK</name>
<reference evidence="2 3" key="1">
    <citation type="submission" date="2017-04" db="EMBL/GenBank/DDBJ databases">
        <authorList>
            <person name="Afonso C.L."/>
            <person name="Miller P.J."/>
            <person name="Scott M.A."/>
            <person name="Spackman E."/>
            <person name="Goraichik I."/>
            <person name="Dimitrov K.M."/>
            <person name="Suarez D.L."/>
            <person name="Swayne D.E."/>
        </authorList>
    </citation>
    <scope>NUCLEOTIDE SEQUENCE [LARGE SCALE GENOMIC DNA]</scope>
    <source>
        <strain evidence="2">LMG 28154</strain>
    </source>
</reference>
<dbReference type="AlphaFoldDB" id="A0A238H980"/>
<accession>A0A238H980</accession>
<sequence length="43" mass="4871">MQSTQAETAVEHGRPPSRHVRMRGKKQFTPPLRRANDACAKQP</sequence>
<proteinExistence type="predicted"/>
<evidence type="ECO:0000313" key="3">
    <source>
        <dbReference type="Proteomes" id="UP000198460"/>
    </source>
</evidence>
<organism evidence="2 3">
    <name type="scientific">Burkholderia singularis</name>
    <dbReference type="NCBI Taxonomy" id="1503053"/>
    <lineage>
        <taxon>Bacteria</taxon>
        <taxon>Pseudomonadati</taxon>
        <taxon>Pseudomonadota</taxon>
        <taxon>Betaproteobacteria</taxon>
        <taxon>Burkholderiales</taxon>
        <taxon>Burkholderiaceae</taxon>
        <taxon>Burkholderia</taxon>
        <taxon>pseudomallei group</taxon>
    </lineage>
</organism>
<evidence type="ECO:0000256" key="1">
    <source>
        <dbReference type="SAM" id="MobiDB-lite"/>
    </source>
</evidence>
<feature type="region of interest" description="Disordered" evidence="1">
    <location>
        <begin position="1"/>
        <end position="43"/>
    </location>
</feature>
<feature type="compositionally biased region" description="Basic residues" evidence="1">
    <location>
        <begin position="15"/>
        <end position="26"/>
    </location>
</feature>
<dbReference type="Proteomes" id="UP000198460">
    <property type="component" value="Unassembled WGS sequence"/>
</dbReference>
<protein>
    <submittedName>
        <fullName evidence="2">Uncharacterized protein</fullName>
    </submittedName>
</protein>
<evidence type="ECO:0000313" key="2">
    <source>
        <dbReference type="EMBL" id="SMG01752.1"/>
    </source>
</evidence>